<dbReference type="PROSITE" id="PS51880">
    <property type="entry name" value="TGS"/>
    <property type="match status" value="1"/>
</dbReference>
<dbReference type="SMART" id="SM00382">
    <property type="entry name" value="AAA"/>
    <property type="match status" value="1"/>
</dbReference>
<dbReference type="Pfam" id="PF00485">
    <property type="entry name" value="PRK"/>
    <property type="match status" value="1"/>
</dbReference>
<reference evidence="2 3" key="1">
    <citation type="journal article" date="2017" name="ISME J.">
        <title>Potential for microbial H2 and metal transformations associated with novel bacteria and archaea in deep terrestrial subsurface sediments.</title>
        <authorList>
            <person name="Hernsdorf A.W."/>
            <person name="Amano Y."/>
            <person name="Miyakawa K."/>
            <person name="Ise K."/>
            <person name="Suzuki Y."/>
            <person name="Anantharaman K."/>
            <person name="Probst A."/>
            <person name="Burstein D."/>
            <person name="Thomas B.C."/>
            <person name="Banfield J.F."/>
        </authorList>
    </citation>
    <scope>NUCLEOTIDE SEQUENCE [LARGE SCALE GENOMIC DNA]</scope>
    <source>
        <strain evidence="2">HGW-Wallbacteria-1</strain>
    </source>
</reference>
<evidence type="ECO:0000313" key="3">
    <source>
        <dbReference type="Proteomes" id="UP000233256"/>
    </source>
</evidence>
<comment type="caution">
    <text evidence="2">The sequence shown here is derived from an EMBL/GenBank/DDBJ whole genome shotgun (WGS) entry which is preliminary data.</text>
</comment>
<evidence type="ECO:0000259" key="1">
    <source>
        <dbReference type="PROSITE" id="PS51880"/>
    </source>
</evidence>
<dbReference type="InterPro" id="IPR003593">
    <property type="entry name" value="AAA+_ATPase"/>
</dbReference>
<dbReference type="PANTHER" id="PTHR10285">
    <property type="entry name" value="URIDINE KINASE"/>
    <property type="match status" value="1"/>
</dbReference>
<dbReference type="Gene3D" id="3.40.50.300">
    <property type="entry name" value="P-loop containing nucleotide triphosphate hydrolases"/>
    <property type="match status" value="1"/>
</dbReference>
<dbReference type="SUPFAM" id="SSF55186">
    <property type="entry name" value="ThrRS/AlaRS common domain"/>
    <property type="match status" value="1"/>
</dbReference>
<name>A0A2N1PRD1_9BACT</name>
<organism evidence="2 3">
    <name type="scientific">Candidatus Wallbacteria bacterium HGW-Wallbacteria-1</name>
    <dbReference type="NCBI Taxonomy" id="2013854"/>
    <lineage>
        <taxon>Bacteria</taxon>
        <taxon>Candidatus Walliibacteriota</taxon>
    </lineage>
</organism>
<evidence type="ECO:0000313" key="2">
    <source>
        <dbReference type="EMBL" id="PKK90877.1"/>
    </source>
</evidence>
<dbReference type="CDD" id="cd02028">
    <property type="entry name" value="UMPK_like"/>
    <property type="match status" value="1"/>
</dbReference>
<dbReference type="GO" id="GO:0016301">
    <property type="term" value="F:kinase activity"/>
    <property type="evidence" value="ECO:0007669"/>
    <property type="project" value="InterPro"/>
</dbReference>
<feature type="domain" description="TGS" evidence="1">
    <location>
        <begin position="1"/>
        <end position="65"/>
    </location>
</feature>
<dbReference type="AlphaFoldDB" id="A0A2N1PRD1"/>
<dbReference type="InterPro" id="IPR004095">
    <property type="entry name" value="TGS"/>
</dbReference>
<dbReference type="Proteomes" id="UP000233256">
    <property type="component" value="Unassembled WGS sequence"/>
</dbReference>
<dbReference type="InterPro" id="IPR012675">
    <property type="entry name" value="Beta-grasp_dom_sf"/>
</dbReference>
<dbReference type="GO" id="GO:0005524">
    <property type="term" value="F:ATP binding"/>
    <property type="evidence" value="ECO:0007669"/>
    <property type="project" value="InterPro"/>
</dbReference>
<dbReference type="SUPFAM" id="SSF52540">
    <property type="entry name" value="P-loop containing nucleoside triphosphate hydrolases"/>
    <property type="match status" value="1"/>
</dbReference>
<dbReference type="InterPro" id="IPR018163">
    <property type="entry name" value="Thr/Ala-tRNA-synth_IIc_edit"/>
</dbReference>
<dbReference type="InterPro" id="IPR012676">
    <property type="entry name" value="TGS-like"/>
</dbReference>
<gene>
    <name evidence="2" type="ORF">CVV64_08335</name>
</gene>
<sequence>MSSSVTLTFSDGQQMIIEKGTLLRDVLAEKCKPSDQYPVIAAKVNNKLYSLDYYIDESCKIEPITFLNKEGKEIYRRSTSLILRQAAWELYRNTRLVVGHSLGNGYYYDYYSDTPVSERTCEALKAKMKEIIQRNIPITRTTLPIDEARSLLENSGQIDKVRLVRHIPVDKVGICRMADAIDLDNGPHVPYSGCIKTFDLRLHYPGFILRFPFTDDYRVELDLPPQKKLFQVYQESKSWAKILEVNNVGRLNDIIGSGDVSDFIKVSEVFHDYKFGEIASEISKKRDSVRVILIAGPSSSGKTTFSKRLSIHLRVNGLRPIALSLDDYFVNREDCPRDETGDYDFESIDALDVPLFNEHLKALLEGRVINMPKFCFEKGCRETSSKLMSIDESQMIIIEGIHGLNPRLTEAIADENKFRIYVSALTSLNIDDHNRIPTTDTRIIRRIVRDHKFRSYDVRATIQRWASVRRGEDKNIFPYQENADVMFNSAQAYELSVLKIYAEPLLKSIQRNEPEYNEAKRLRNFLRLFKSLDPDEVPPCSILREFIGNSAFKY</sequence>
<dbReference type="Gene3D" id="3.10.20.30">
    <property type="match status" value="1"/>
</dbReference>
<dbReference type="SUPFAM" id="SSF81271">
    <property type="entry name" value="TGS-like"/>
    <property type="match status" value="1"/>
</dbReference>
<proteinExistence type="predicted"/>
<protein>
    <submittedName>
        <fullName evidence="2">AAA family ATPase</fullName>
    </submittedName>
</protein>
<dbReference type="InterPro" id="IPR006083">
    <property type="entry name" value="PRK/URK"/>
</dbReference>
<dbReference type="EMBL" id="PGXC01000004">
    <property type="protein sequence ID" value="PKK90877.1"/>
    <property type="molecule type" value="Genomic_DNA"/>
</dbReference>
<dbReference type="InterPro" id="IPR027417">
    <property type="entry name" value="P-loop_NTPase"/>
</dbReference>
<accession>A0A2N1PRD1</accession>
<dbReference type="CDD" id="cd01667">
    <property type="entry name" value="TGS_ThrRS"/>
    <property type="match status" value="1"/>
</dbReference>
<dbReference type="Gene3D" id="3.30.980.10">
    <property type="entry name" value="Threonyl-trna Synthetase, Chain A, domain 2"/>
    <property type="match status" value="1"/>
</dbReference>